<dbReference type="Proteomes" id="UP001286456">
    <property type="component" value="Unassembled WGS sequence"/>
</dbReference>
<feature type="region of interest" description="Disordered" evidence="2">
    <location>
        <begin position="472"/>
        <end position="569"/>
    </location>
</feature>
<accession>A0AAE0J471</accession>
<feature type="region of interest" description="Disordered" evidence="2">
    <location>
        <begin position="374"/>
        <end position="439"/>
    </location>
</feature>
<name>A0AAE0J471_9PEZI</name>
<feature type="compositionally biased region" description="Low complexity" evidence="2">
    <location>
        <begin position="85"/>
        <end position="94"/>
    </location>
</feature>
<feature type="compositionally biased region" description="Low complexity" evidence="2">
    <location>
        <begin position="125"/>
        <end position="140"/>
    </location>
</feature>
<feature type="region of interest" description="Disordered" evidence="2">
    <location>
        <begin position="1"/>
        <end position="185"/>
    </location>
</feature>
<reference evidence="3" key="1">
    <citation type="journal article" date="2023" name="Mol. Phylogenet. Evol.">
        <title>Genome-scale phylogeny and comparative genomics of the fungal order Sordariales.</title>
        <authorList>
            <person name="Hensen N."/>
            <person name="Bonometti L."/>
            <person name="Westerberg I."/>
            <person name="Brannstrom I.O."/>
            <person name="Guillou S."/>
            <person name="Cros-Aarteil S."/>
            <person name="Calhoun S."/>
            <person name="Haridas S."/>
            <person name="Kuo A."/>
            <person name="Mondo S."/>
            <person name="Pangilinan J."/>
            <person name="Riley R."/>
            <person name="LaButti K."/>
            <person name="Andreopoulos B."/>
            <person name="Lipzen A."/>
            <person name="Chen C."/>
            <person name="Yan M."/>
            <person name="Daum C."/>
            <person name="Ng V."/>
            <person name="Clum A."/>
            <person name="Steindorff A."/>
            <person name="Ohm R.A."/>
            <person name="Martin F."/>
            <person name="Silar P."/>
            <person name="Natvig D.O."/>
            <person name="Lalanne C."/>
            <person name="Gautier V."/>
            <person name="Ament-Velasquez S.L."/>
            <person name="Kruys A."/>
            <person name="Hutchinson M.I."/>
            <person name="Powell A.J."/>
            <person name="Barry K."/>
            <person name="Miller A.N."/>
            <person name="Grigoriev I.V."/>
            <person name="Debuchy R."/>
            <person name="Gladieux P."/>
            <person name="Hiltunen Thoren M."/>
            <person name="Johannesson H."/>
        </authorList>
    </citation>
    <scope>NUCLEOTIDE SEQUENCE</scope>
    <source>
        <strain evidence="3">SMH4131-1</strain>
    </source>
</reference>
<sequence length="569" mass="62427">MADIMGGGPATSNGNGAPLPRPTAPPAQTGSPQQVIRGPRMIMRERAEREARQRAEREQMERARAEEEARLLEETRRRQTERRASAAGAVPGAGEVPTDPVAQRRQQRAQQDAQGGSRIQPPAPSAQGQQQQQQQQQQTAVPPPLRPTRVPTSTQAPQGFSTAPQPGQSSAVPPQTGEASTRGANAARVQNSFPHAFERWEALSAHWEGMTSFWIRKLQENTEELERNPISAQLSRQVGDLSAAGANLFHAVVELQRLRASSERKFQRWFLETRAELERHQETTAMLEAQLNSERQARAATVQEASTHRSENSKIQKLLAEQRKELAISKEEARRAWEELGRREQEERDRTISLQNGLPTLVGGVQVVPMTQGVPTRASSTRERSQSQAQAQADTSEYVAAQAPHYPQYTQAPPSQPTATTASGPGPISSPMYQQAQSMAQETASYGAVSEAGYSEGEYVIDAQGNFERDIHGNKIPFYSPNSPPPGAQASDDGMEEYNPPMSQAPTSYPPSSSQWAGTYAGNPEYSGQGYAAPGWETMPRHHHPTRLSDVIEEDDERSRTSASQVSRA</sequence>
<evidence type="ECO:0000256" key="1">
    <source>
        <dbReference type="SAM" id="Coils"/>
    </source>
</evidence>
<feature type="coiled-coil region" evidence="1">
    <location>
        <begin position="277"/>
        <end position="332"/>
    </location>
</feature>
<evidence type="ECO:0000256" key="2">
    <source>
        <dbReference type="SAM" id="MobiDB-lite"/>
    </source>
</evidence>
<feature type="compositionally biased region" description="Low complexity" evidence="2">
    <location>
        <begin position="386"/>
        <end position="396"/>
    </location>
</feature>
<evidence type="ECO:0000313" key="3">
    <source>
        <dbReference type="EMBL" id="KAK3336641.1"/>
    </source>
</evidence>
<reference evidence="3" key="2">
    <citation type="submission" date="2023-06" db="EMBL/GenBank/DDBJ databases">
        <authorList>
            <consortium name="Lawrence Berkeley National Laboratory"/>
            <person name="Haridas S."/>
            <person name="Hensen N."/>
            <person name="Bonometti L."/>
            <person name="Westerberg I."/>
            <person name="Brannstrom I.O."/>
            <person name="Guillou S."/>
            <person name="Cros-Aarteil S."/>
            <person name="Calhoun S."/>
            <person name="Kuo A."/>
            <person name="Mondo S."/>
            <person name="Pangilinan J."/>
            <person name="Riley R."/>
            <person name="Labutti K."/>
            <person name="Andreopoulos B."/>
            <person name="Lipzen A."/>
            <person name="Chen C."/>
            <person name="Yanf M."/>
            <person name="Daum C."/>
            <person name="Ng V."/>
            <person name="Clum A."/>
            <person name="Steindorff A."/>
            <person name="Ohm R."/>
            <person name="Martin F."/>
            <person name="Silar P."/>
            <person name="Natvig D."/>
            <person name="Lalanne C."/>
            <person name="Gautier V."/>
            <person name="Ament-Velasquez S.L."/>
            <person name="Kruys A."/>
            <person name="Hutchinson M.I."/>
            <person name="Powell A.J."/>
            <person name="Barry K."/>
            <person name="Miller A.N."/>
            <person name="Grigoriev I.V."/>
            <person name="Debuchy R."/>
            <person name="Gladieux P."/>
            <person name="Thoren M.H."/>
            <person name="Johannesson H."/>
        </authorList>
    </citation>
    <scope>NUCLEOTIDE SEQUENCE</scope>
    <source>
        <strain evidence="3">SMH4131-1</strain>
    </source>
</reference>
<dbReference type="EMBL" id="JAUEPO010000001">
    <property type="protein sequence ID" value="KAK3336641.1"/>
    <property type="molecule type" value="Genomic_DNA"/>
</dbReference>
<organism evidence="3 4">
    <name type="scientific">Cercophora scortea</name>
    <dbReference type="NCBI Taxonomy" id="314031"/>
    <lineage>
        <taxon>Eukaryota</taxon>
        <taxon>Fungi</taxon>
        <taxon>Dikarya</taxon>
        <taxon>Ascomycota</taxon>
        <taxon>Pezizomycotina</taxon>
        <taxon>Sordariomycetes</taxon>
        <taxon>Sordariomycetidae</taxon>
        <taxon>Sordariales</taxon>
        <taxon>Lasiosphaeriaceae</taxon>
        <taxon>Cercophora</taxon>
    </lineage>
</organism>
<feature type="compositionally biased region" description="Polar residues" evidence="2">
    <location>
        <begin position="501"/>
        <end position="517"/>
    </location>
</feature>
<feature type="compositionally biased region" description="Basic and acidic residues" evidence="2">
    <location>
        <begin position="42"/>
        <end position="84"/>
    </location>
</feature>
<protein>
    <submittedName>
        <fullName evidence="3">Uncharacterized protein</fullName>
    </submittedName>
</protein>
<feature type="compositionally biased region" description="Low complexity" evidence="2">
    <location>
        <begin position="406"/>
        <end position="423"/>
    </location>
</feature>
<comment type="caution">
    <text evidence="3">The sequence shown here is derived from an EMBL/GenBank/DDBJ whole genome shotgun (WGS) entry which is preliminary data.</text>
</comment>
<keyword evidence="4" id="KW-1185">Reference proteome</keyword>
<proteinExistence type="predicted"/>
<dbReference type="AlphaFoldDB" id="A0AAE0J471"/>
<gene>
    <name evidence="3" type="ORF">B0T19DRAFT_45545</name>
</gene>
<feature type="compositionally biased region" description="Polar residues" evidence="2">
    <location>
        <begin position="153"/>
        <end position="185"/>
    </location>
</feature>
<keyword evidence="1" id="KW-0175">Coiled coil</keyword>
<evidence type="ECO:0000313" key="4">
    <source>
        <dbReference type="Proteomes" id="UP001286456"/>
    </source>
</evidence>